<evidence type="ECO:0000313" key="2">
    <source>
        <dbReference type="EMBL" id="MBR7677382.1"/>
    </source>
</evidence>
<accession>A0A8T4J1X0</accession>
<dbReference type="AlphaFoldDB" id="A0A8T4J1X0"/>
<organism evidence="2 3">
    <name type="scientific">Streptomyces daliensis</name>
    <dbReference type="NCBI Taxonomy" id="299421"/>
    <lineage>
        <taxon>Bacteria</taxon>
        <taxon>Bacillati</taxon>
        <taxon>Actinomycetota</taxon>
        <taxon>Actinomycetes</taxon>
        <taxon>Kitasatosporales</taxon>
        <taxon>Streptomycetaceae</taxon>
        <taxon>Streptomyces</taxon>
    </lineage>
</organism>
<dbReference type="EMBL" id="JAGSMN010000909">
    <property type="protein sequence ID" value="MBR7677382.1"/>
    <property type="molecule type" value="Genomic_DNA"/>
</dbReference>
<reference evidence="2" key="1">
    <citation type="submission" date="2021-04" db="EMBL/GenBank/DDBJ databases">
        <title>Sequencing of actinobacteria type strains.</title>
        <authorList>
            <person name="Nguyen G.-S."/>
            <person name="Wentzel A."/>
        </authorList>
    </citation>
    <scope>NUCLEOTIDE SEQUENCE</scope>
    <source>
        <strain evidence="2">DSM 42095</strain>
    </source>
</reference>
<gene>
    <name evidence="2" type="ORF">KDA82_31200</name>
</gene>
<comment type="caution">
    <text evidence="2">The sequence shown here is derived from an EMBL/GenBank/DDBJ whole genome shotgun (WGS) entry which is preliminary data.</text>
</comment>
<evidence type="ECO:0000256" key="1">
    <source>
        <dbReference type="SAM" id="SignalP"/>
    </source>
</evidence>
<sequence length="91" mass="9394">MTRGALFVAGTAAALLSVAAPAMASTAQYCGAGRGLTAEVAVQGAIDDAQNSASGDGRFHCELEGQPQIFEIFDDPNFGHIFRASVIMNCD</sequence>
<feature type="chain" id="PRO_5035778761" evidence="1">
    <location>
        <begin position="25"/>
        <end position="91"/>
    </location>
</feature>
<feature type="signal peptide" evidence="1">
    <location>
        <begin position="1"/>
        <end position="24"/>
    </location>
</feature>
<dbReference type="Proteomes" id="UP000675554">
    <property type="component" value="Unassembled WGS sequence"/>
</dbReference>
<name>A0A8T4J1X0_9ACTN</name>
<keyword evidence="3" id="KW-1185">Reference proteome</keyword>
<evidence type="ECO:0000313" key="3">
    <source>
        <dbReference type="Proteomes" id="UP000675554"/>
    </source>
</evidence>
<protein>
    <submittedName>
        <fullName evidence="2">Uncharacterized protein</fullName>
    </submittedName>
</protein>
<proteinExistence type="predicted"/>
<keyword evidence="1" id="KW-0732">Signal</keyword>